<keyword evidence="6 8" id="KW-0472">Membrane</keyword>
<evidence type="ECO:0000256" key="7">
    <source>
        <dbReference type="SAM" id="MobiDB-lite"/>
    </source>
</evidence>
<dbReference type="PANTHER" id="PTHR43077:SF8">
    <property type="entry name" value="DOXORUBICIN RESISTANCE ABC TRANSPORTER PERMEASE PROTEIN DRRB"/>
    <property type="match status" value="1"/>
</dbReference>
<keyword evidence="4 8" id="KW-0812">Transmembrane</keyword>
<reference evidence="9 10" key="1">
    <citation type="journal article" date="2019" name="Emerg. Microbes Infect.">
        <title>Comprehensive subspecies identification of 175 nontuberculous mycobacteria species based on 7547 genomic profiles.</title>
        <authorList>
            <person name="Matsumoto Y."/>
            <person name="Kinjo T."/>
            <person name="Motooka D."/>
            <person name="Nabeya D."/>
            <person name="Jung N."/>
            <person name="Uechi K."/>
            <person name="Horii T."/>
            <person name="Iida T."/>
            <person name="Fujita J."/>
            <person name="Nakamura S."/>
        </authorList>
    </citation>
    <scope>NUCLEOTIDE SEQUENCE [LARGE SCALE GENOMIC DNA]</scope>
    <source>
        <strain evidence="9 10">JCM 14742</strain>
    </source>
</reference>
<evidence type="ECO:0000256" key="5">
    <source>
        <dbReference type="ARBA" id="ARBA00022989"/>
    </source>
</evidence>
<proteinExistence type="inferred from homology"/>
<dbReference type="PANTHER" id="PTHR43077">
    <property type="entry name" value="TRANSPORT PERMEASE YVFS-RELATED"/>
    <property type="match status" value="1"/>
</dbReference>
<feature type="transmembrane region" description="Helical" evidence="8">
    <location>
        <begin position="218"/>
        <end position="248"/>
    </location>
</feature>
<comment type="subcellular location">
    <subcellularLocation>
        <location evidence="1">Cell membrane</location>
        <topology evidence="1">Multi-pass membrane protein</topology>
    </subcellularLocation>
</comment>
<dbReference type="Proteomes" id="UP000467105">
    <property type="component" value="Chromosome"/>
</dbReference>
<feature type="transmembrane region" description="Helical" evidence="8">
    <location>
        <begin position="330"/>
        <end position="352"/>
    </location>
</feature>
<feature type="transmembrane region" description="Helical" evidence="8">
    <location>
        <begin position="269"/>
        <end position="290"/>
    </location>
</feature>
<feature type="transmembrane region" description="Helical" evidence="8">
    <location>
        <begin position="302"/>
        <end position="323"/>
    </location>
</feature>
<dbReference type="GO" id="GO:0005886">
    <property type="term" value="C:plasma membrane"/>
    <property type="evidence" value="ECO:0007669"/>
    <property type="project" value="UniProtKB-SubCell"/>
</dbReference>
<dbReference type="InterPro" id="IPR022703">
    <property type="entry name" value="DUF3533"/>
</dbReference>
<feature type="transmembrane region" description="Helical" evidence="8">
    <location>
        <begin position="393"/>
        <end position="414"/>
    </location>
</feature>
<keyword evidence="3" id="KW-1003">Cell membrane</keyword>
<dbReference type="Gene3D" id="3.40.1710.10">
    <property type="entry name" value="abc type-2 transporter like domain"/>
    <property type="match status" value="1"/>
</dbReference>
<keyword evidence="5 8" id="KW-1133">Transmembrane helix</keyword>
<evidence type="ECO:0000256" key="6">
    <source>
        <dbReference type="ARBA" id="ARBA00023136"/>
    </source>
</evidence>
<evidence type="ECO:0000256" key="1">
    <source>
        <dbReference type="ARBA" id="ARBA00004651"/>
    </source>
</evidence>
<protein>
    <submittedName>
        <fullName evidence="9">Uncharacterized protein</fullName>
    </submittedName>
</protein>
<organism evidence="9 10">
    <name type="scientific">Mycobacterium parmense</name>
    <dbReference type="NCBI Taxonomy" id="185642"/>
    <lineage>
        <taxon>Bacteria</taxon>
        <taxon>Bacillati</taxon>
        <taxon>Actinomycetota</taxon>
        <taxon>Actinomycetes</taxon>
        <taxon>Mycobacteriales</taxon>
        <taxon>Mycobacteriaceae</taxon>
        <taxon>Mycobacterium</taxon>
        <taxon>Mycobacterium simiae complex</taxon>
    </lineage>
</organism>
<gene>
    <name evidence="9" type="ORF">MPRM_36180</name>
</gene>
<sequence length="459" mass="49064">MSQPQPRHAAPDPKRNVRAIRTVRFWAAPLVITLALVSALCALYLGGILNPTTNLRHFPIAVVNEDAGPAGKQIVDALVNGLDKNKFDIRVLRRDDARHQLNTAQVYGSLFIPPNLSSELRDFAAGALAPTHADRPVITIFTNPRAGTLGSSIAAQTLNVAMGTASGEAGERIMAQVEAQTGGAPLPGAAEVGLANPIDVETTVFNPLPEGTGNGLSAFYYALLLLLAGFTGSIVVSTLVDALLGYVPAELGPVYRFAEQVRISRLQTLILKWFMMVLLALLTSAVYLAIAHGLGMPIDLGWQLWAFGVFAIAAVGITSSSLLSILGSMGLLVSMLIFVILGLPSAGATVPLQAVPPFFRWLAEFEPMHQVFVGTRSLLYLRGHADTGLNQSLLMTTLGLVIGLLLGGIITHLYDRKGFHRIQGAAELAIAMEHQAQYARQTKRERPGEAETESPSEQT</sequence>
<dbReference type="AlphaFoldDB" id="A0A7I7YYD6"/>
<name>A0A7I7YYD6_9MYCO</name>
<evidence type="ECO:0000256" key="8">
    <source>
        <dbReference type="SAM" id="Phobius"/>
    </source>
</evidence>
<keyword evidence="10" id="KW-1185">Reference proteome</keyword>
<feature type="region of interest" description="Disordered" evidence="7">
    <location>
        <begin position="439"/>
        <end position="459"/>
    </location>
</feature>
<comment type="similarity">
    <text evidence="2">Belongs to the ABC-2 integral membrane protein family.</text>
</comment>
<dbReference type="RefSeq" id="WP_085270330.1">
    <property type="nucleotide sequence ID" value="NZ_AP022614.1"/>
</dbReference>
<accession>A0A7I7YYD6</accession>
<evidence type="ECO:0000313" key="9">
    <source>
        <dbReference type="EMBL" id="BBZ46337.1"/>
    </source>
</evidence>
<dbReference type="EMBL" id="AP022614">
    <property type="protein sequence ID" value="BBZ46337.1"/>
    <property type="molecule type" value="Genomic_DNA"/>
</dbReference>
<dbReference type="OrthoDB" id="4571363at2"/>
<evidence type="ECO:0000256" key="4">
    <source>
        <dbReference type="ARBA" id="ARBA00022692"/>
    </source>
</evidence>
<feature type="compositionally biased region" description="Acidic residues" evidence="7">
    <location>
        <begin position="450"/>
        <end position="459"/>
    </location>
</feature>
<evidence type="ECO:0000256" key="2">
    <source>
        <dbReference type="ARBA" id="ARBA00007783"/>
    </source>
</evidence>
<evidence type="ECO:0000313" key="10">
    <source>
        <dbReference type="Proteomes" id="UP000467105"/>
    </source>
</evidence>
<dbReference type="Pfam" id="PF12051">
    <property type="entry name" value="DUF3533"/>
    <property type="match status" value="1"/>
</dbReference>
<dbReference type="InterPro" id="IPR051328">
    <property type="entry name" value="T7SS_ABC-Transporter"/>
</dbReference>
<evidence type="ECO:0000256" key="3">
    <source>
        <dbReference type="ARBA" id="ARBA00022475"/>
    </source>
</evidence>
<feature type="transmembrane region" description="Helical" evidence="8">
    <location>
        <begin position="25"/>
        <end position="49"/>
    </location>
</feature>